<dbReference type="AlphaFoldDB" id="A0A3P9DIQ6"/>
<dbReference type="GeneTree" id="ENSGT01120000276367"/>
<reference evidence="2" key="1">
    <citation type="submission" date="2025-08" db="UniProtKB">
        <authorList>
            <consortium name="Ensembl"/>
        </authorList>
    </citation>
    <scope>IDENTIFICATION</scope>
</reference>
<feature type="compositionally biased region" description="Low complexity" evidence="1">
    <location>
        <begin position="132"/>
        <end position="233"/>
    </location>
</feature>
<evidence type="ECO:0000313" key="2">
    <source>
        <dbReference type="Ensembl" id="ENSMZEP00005034234.1"/>
    </source>
</evidence>
<organism evidence="2 3">
    <name type="scientific">Maylandia zebra</name>
    <name type="common">zebra mbuna</name>
    <dbReference type="NCBI Taxonomy" id="106582"/>
    <lineage>
        <taxon>Eukaryota</taxon>
        <taxon>Metazoa</taxon>
        <taxon>Chordata</taxon>
        <taxon>Craniata</taxon>
        <taxon>Vertebrata</taxon>
        <taxon>Euteleostomi</taxon>
        <taxon>Actinopterygii</taxon>
        <taxon>Neopterygii</taxon>
        <taxon>Teleostei</taxon>
        <taxon>Neoteleostei</taxon>
        <taxon>Acanthomorphata</taxon>
        <taxon>Ovalentaria</taxon>
        <taxon>Cichlomorphae</taxon>
        <taxon>Cichliformes</taxon>
        <taxon>Cichlidae</taxon>
        <taxon>African cichlids</taxon>
        <taxon>Pseudocrenilabrinae</taxon>
        <taxon>Haplochromini</taxon>
        <taxon>Maylandia</taxon>
        <taxon>Maylandia zebra complex</taxon>
    </lineage>
</organism>
<dbReference type="Proteomes" id="UP000265160">
    <property type="component" value="Unplaced"/>
</dbReference>
<protein>
    <submittedName>
        <fullName evidence="2">Uncharacterized protein</fullName>
    </submittedName>
</protein>
<keyword evidence="3" id="KW-1185">Reference proteome</keyword>
<dbReference type="STRING" id="106582.ENSMZEP00005034234"/>
<sequence length="305" mass="31337">MGLRSGDWLGHSRTFKCFLRSHSFVARAVCFGSLSCWKTQPRFIFKVRTDGRRFWLKISRYMAPFILSLTRISRPVPLVEKQPHSMMFPPPCFTVGMVFLGCNSAFFVLQTRRPVQPSATSAGGPEEPVQPPLASASAAPPGPASASAAPPGPASASAAPPGPASASAAPPGPASASAAPPGPASASAAPPGPASASAAPPGPASASAAPPGPASASAAPPGPASECSAPSAPEVSLLSVPAPSQRHTPTDTTAPPVFSPFSHSELLTVLLGHAGLHIKILFRSNLKLVQLARRRVPLFHDNVFY</sequence>
<feature type="region of interest" description="Disordered" evidence="1">
    <location>
        <begin position="116"/>
        <end position="235"/>
    </location>
</feature>
<dbReference type="Ensembl" id="ENSMZET00005035436.1">
    <property type="protein sequence ID" value="ENSMZEP00005034234.1"/>
    <property type="gene ID" value="ENSMZEG00005025591.1"/>
</dbReference>
<evidence type="ECO:0000256" key="1">
    <source>
        <dbReference type="SAM" id="MobiDB-lite"/>
    </source>
</evidence>
<proteinExistence type="predicted"/>
<accession>A0A3P9DIQ6</accession>
<reference evidence="2" key="2">
    <citation type="submission" date="2025-09" db="UniProtKB">
        <authorList>
            <consortium name="Ensembl"/>
        </authorList>
    </citation>
    <scope>IDENTIFICATION</scope>
</reference>
<name>A0A3P9DIQ6_9CICH</name>
<evidence type="ECO:0000313" key="3">
    <source>
        <dbReference type="Proteomes" id="UP000265160"/>
    </source>
</evidence>